<name>G8H116_9BETA</name>
<proteinExistence type="predicted"/>
<dbReference type="EMBL" id="JN227533">
    <property type="protein sequence ID" value="AEQ32090.1"/>
    <property type="molecule type" value="Genomic_DNA"/>
</dbReference>
<sequence length="120" mass="13139">MFICGVLVREVGVVYEMFIDIFVDSLDNAVVYGVTVTFEVKEAFGDVCDVLVSVVDIGGVVFSCEVLADPYVVVHVVLLRHELFVDLGVVDTVVNSVVALTFDELFVEFSAARIGQNIME</sequence>
<reference evidence="1 2" key="1">
    <citation type="journal article" date="2011" name="J. Virol.">
        <title>Genomic sequencing and characterization of cynomolgus macaque cytomegalovirus.</title>
        <authorList>
            <person name="Marsh A.K."/>
            <person name="Willer D.O."/>
            <person name="Ambagala A.P."/>
            <person name="Dzamba M."/>
            <person name="Chan J.K."/>
            <person name="Pilon R."/>
            <person name="Fournier J."/>
            <person name="Sandstrom P."/>
            <person name="Brudno M."/>
            <person name="Macdonald K.S."/>
        </authorList>
    </citation>
    <scope>NUCLEOTIDE SEQUENCE [LARGE SCALE GENOMIC DNA]</scope>
    <source>
        <strain evidence="1 2">Ottawa</strain>
    </source>
</reference>
<dbReference type="Proteomes" id="UP000174965">
    <property type="component" value="Segment"/>
</dbReference>
<accession>G8H116</accession>
<evidence type="ECO:0000313" key="2">
    <source>
        <dbReference type="Proteomes" id="UP000174965"/>
    </source>
</evidence>
<keyword evidence="2" id="KW-1185">Reference proteome</keyword>
<evidence type="ECO:0000313" key="1">
    <source>
        <dbReference type="EMBL" id="AEQ32090.1"/>
    </source>
</evidence>
<gene>
    <name evidence="1" type="ORF">cy13</name>
</gene>
<organism evidence="1 2">
    <name type="scientific">macacine betaherpesvirus 8</name>
    <dbReference type="NCBI Taxonomy" id="2560567"/>
    <lineage>
        <taxon>Viruses</taxon>
        <taxon>Duplodnaviria</taxon>
        <taxon>Heunggongvirae</taxon>
        <taxon>Peploviricota</taxon>
        <taxon>Herviviricetes</taxon>
        <taxon>Herpesvirales</taxon>
        <taxon>Orthoherpesviridae</taxon>
        <taxon>Betaherpesvirinae</taxon>
        <taxon>Cytomegalovirus</taxon>
        <taxon>Cytomegalovirus macacinebeta8</taxon>
    </lineage>
</organism>
<protein>
    <submittedName>
        <fullName evidence="1">Uncharacterized protein</fullName>
    </submittedName>
</protein>